<keyword evidence="2" id="KW-1185">Reference proteome</keyword>
<organism evidence="1 2">
    <name type="scientific">Umezawaea endophytica</name>
    <dbReference type="NCBI Taxonomy" id="1654476"/>
    <lineage>
        <taxon>Bacteria</taxon>
        <taxon>Bacillati</taxon>
        <taxon>Actinomycetota</taxon>
        <taxon>Actinomycetes</taxon>
        <taxon>Pseudonocardiales</taxon>
        <taxon>Pseudonocardiaceae</taxon>
        <taxon>Umezawaea</taxon>
    </lineage>
</organism>
<dbReference type="RefSeq" id="WP_259628373.1">
    <property type="nucleotide sequence ID" value="NZ_JANYMP010000027.1"/>
</dbReference>
<sequence>MTTVLQSRTGQSLVPTDLFDRLSNRIAREHDMPVDFAARIVDQALAFLATCGEPHQVSLARSELVDIGWHTFLLYTKPYADFCAEVVGRFVHHLPNDDGDGETDTAGVITRTKDAIRSVGFVVDEELWLALNIQCTDGDDGCRASGERGNENTDSNGTGR</sequence>
<reference evidence="1" key="1">
    <citation type="submission" date="2022-08" db="EMBL/GenBank/DDBJ databases">
        <authorList>
            <person name="Tistechok S."/>
            <person name="Samborskyy M."/>
            <person name="Roman I."/>
        </authorList>
    </citation>
    <scope>NUCLEOTIDE SEQUENCE</scope>
    <source>
        <strain evidence="1">DSM 103496</strain>
    </source>
</reference>
<evidence type="ECO:0000313" key="1">
    <source>
        <dbReference type="EMBL" id="MCS7482908.1"/>
    </source>
</evidence>
<gene>
    <name evidence="1" type="ORF">NZH93_39185</name>
</gene>
<protein>
    <submittedName>
        <fullName evidence="1">Uncharacterized protein</fullName>
    </submittedName>
</protein>
<name>A0A9X3A623_9PSEU</name>
<dbReference type="Proteomes" id="UP001141259">
    <property type="component" value="Unassembled WGS sequence"/>
</dbReference>
<dbReference type="EMBL" id="JANYMP010000027">
    <property type="protein sequence ID" value="MCS7482908.1"/>
    <property type="molecule type" value="Genomic_DNA"/>
</dbReference>
<accession>A0A9X3A623</accession>
<dbReference type="AlphaFoldDB" id="A0A9X3A623"/>
<evidence type="ECO:0000313" key="2">
    <source>
        <dbReference type="Proteomes" id="UP001141259"/>
    </source>
</evidence>
<comment type="caution">
    <text evidence="1">The sequence shown here is derived from an EMBL/GenBank/DDBJ whole genome shotgun (WGS) entry which is preliminary data.</text>
</comment>
<proteinExistence type="predicted"/>